<feature type="transmembrane region" description="Helical" evidence="1">
    <location>
        <begin position="12"/>
        <end position="34"/>
    </location>
</feature>
<keyword evidence="5" id="KW-1185">Reference proteome</keyword>
<dbReference type="EMBL" id="UZVY01000001">
    <property type="protein sequence ID" value="VDR42432.1"/>
    <property type="molecule type" value="Genomic_DNA"/>
</dbReference>
<evidence type="ECO:0000313" key="2">
    <source>
        <dbReference type="EMBL" id="UUD34738.1"/>
    </source>
</evidence>
<keyword evidence="1" id="KW-0812">Transmembrane</keyword>
<dbReference type="AlphaFoldDB" id="A0A3P8LIP2"/>
<sequence>MKFHKNINAWYRLLINLFDFMLFASLIIFDYYFLMVNKGEIKALNFYSFLALSSILILVLFLLIPLFYSGRTLGMIIFRVQIIPSKKMKLRSLRLLPLKKQAFNLVIWFLIILISTTLVMPNEINEFSQFVINKSDGKGRYLIAYRLIVGLSGFWFTLILANFIMIIGSKANLGLFDHSSNSRIVYIKHYSHSSYLKEIKLVPFKCENELVIYNKK</sequence>
<accession>A0A3P8LIP2</accession>
<dbReference type="EMBL" id="CP101806">
    <property type="protein sequence ID" value="UUD34738.1"/>
    <property type="molecule type" value="Genomic_DNA"/>
</dbReference>
<feature type="transmembrane region" description="Helical" evidence="1">
    <location>
        <begin position="46"/>
        <end position="68"/>
    </location>
</feature>
<dbReference type="RefSeq" id="WP_126118616.1">
    <property type="nucleotide sequence ID" value="NZ_CP101806.1"/>
</dbReference>
<evidence type="ECO:0000313" key="3">
    <source>
        <dbReference type="EMBL" id="VDR42432.1"/>
    </source>
</evidence>
<keyword evidence="1" id="KW-0472">Membrane</keyword>
<evidence type="ECO:0000256" key="1">
    <source>
        <dbReference type="SAM" id="Phobius"/>
    </source>
</evidence>
<feature type="transmembrane region" description="Helical" evidence="1">
    <location>
        <begin position="141"/>
        <end position="167"/>
    </location>
</feature>
<dbReference type="Proteomes" id="UP000280036">
    <property type="component" value="Unassembled WGS sequence"/>
</dbReference>
<reference evidence="2" key="2">
    <citation type="submission" date="2022-07" db="EMBL/GenBank/DDBJ databases">
        <title>Complete genome of Mycoplasma caviae type strain G122.</title>
        <authorList>
            <person name="Spergser J."/>
        </authorList>
    </citation>
    <scope>NUCLEOTIDE SEQUENCE</scope>
    <source>
        <strain evidence="2">G122</strain>
    </source>
</reference>
<gene>
    <name evidence="3" type="ORF">NCTC10126_00955</name>
    <name evidence="2" type="ORF">NPA07_02850</name>
</gene>
<protein>
    <submittedName>
        <fullName evidence="2">RDD family protein</fullName>
    </submittedName>
</protein>
<reference evidence="3 4" key="1">
    <citation type="submission" date="2018-12" db="EMBL/GenBank/DDBJ databases">
        <authorList>
            <consortium name="Pathogen Informatics"/>
        </authorList>
    </citation>
    <scope>NUCLEOTIDE SEQUENCE [LARGE SCALE GENOMIC DNA]</scope>
    <source>
        <strain evidence="3 4">NCTC10126</strain>
    </source>
</reference>
<feature type="transmembrane region" description="Helical" evidence="1">
    <location>
        <begin position="102"/>
        <end position="121"/>
    </location>
</feature>
<evidence type="ECO:0000313" key="4">
    <source>
        <dbReference type="Proteomes" id="UP000280036"/>
    </source>
</evidence>
<name>A0A3P8LIP2_9BACT</name>
<keyword evidence="1" id="KW-1133">Transmembrane helix</keyword>
<proteinExistence type="predicted"/>
<evidence type="ECO:0000313" key="5">
    <source>
        <dbReference type="Proteomes" id="UP001058569"/>
    </source>
</evidence>
<dbReference type="OrthoDB" id="398817at2"/>
<dbReference type="Proteomes" id="UP001058569">
    <property type="component" value="Chromosome"/>
</dbReference>
<organism evidence="3 4">
    <name type="scientific">Mycoplasmopsis caviae</name>
    <dbReference type="NCBI Taxonomy" id="55603"/>
    <lineage>
        <taxon>Bacteria</taxon>
        <taxon>Bacillati</taxon>
        <taxon>Mycoplasmatota</taxon>
        <taxon>Mycoplasmoidales</taxon>
        <taxon>Metamycoplasmataceae</taxon>
        <taxon>Mycoplasmopsis</taxon>
    </lineage>
</organism>